<keyword evidence="4" id="KW-1185">Reference proteome</keyword>
<dbReference type="InterPro" id="IPR051446">
    <property type="entry name" value="HTH_trans_reg/aminotransferase"/>
</dbReference>
<evidence type="ECO:0000313" key="4">
    <source>
        <dbReference type="Proteomes" id="UP001157091"/>
    </source>
</evidence>
<evidence type="ECO:0000313" key="3">
    <source>
        <dbReference type="EMBL" id="GMA23084.1"/>
    </source>
</evidence>
<dbReference type="SUPFAM" id="SSF53383">
    <property type="entry name" value="PLP-dependent transferases"/>
    <property type="match status" value="1"/>
</dbReference>
<feature type="compositionally biased region" description="Low complexity" evidence="1">
    <location>
        <begin position="241"/>
        <end position="256"/>
    </location>
</feature>
<reference evidence="4" key="1">
    <citation type="journal article" date="2019" name="Int. J. Syst. Evol. Microbiol.">
        <title>The Global Catalogue of Microorganisms (GCM) 10K type strain sequencing project: providing services to taxonomists for standard genome sequencing and annotation.</title>
        <authorList>
            <consortium name="The Broad Institute Genomics Platform"/>
            <consortium name="The Broad Institute Genome Sequencing Center for Infectious Disease"/>
            <person name="Wu L."/>
            <person name="Ma J."/>
        </authorList>
    </citation>
    <scope>NUCLEOTIDE SEQUENCE [LARGE SCALE GENOMIC DNA]</scope>
    <source>
        <strain evidence="4">NBRC 106348</strain>
    </source>
</reference>
<comment type="caution">
    <text evidence="3">The sequence shown here is derived from an EMBL/GenBank/DDBJ whole genome shotgun (WGS) entry which is preliminary data.</text>
</comment>
<dbReference type="InterPro" id="IPR015421">
    <property type="entry name" value="PyrdxlP-dep_Trfase_major"/>
</dbReference>
<evidence type="ECO:0000256" key="1">
    <source>
        <dbReference type="SAM" id="MobiDB-lite"/>
    </source>
</evidence>
<evidence type="ECO:0000259" key="2">
    <source>
        <dbReference type="Pfam" id="PF00155"/>
    </source>
</evidence>
<feature type="compositionally biased region" description="Low complexity" evidence="1">
    <location>
        <begin position="225"/>
        <end position="234"/>
    </location>
</feature>
<dbReference type="InterPro" id="IPR015424">
    <property type="entry name" value="PyrdxlP-dep_Trfase"/>
</dbReference>
<dbReference type="Gene3D" id="3.40.640.10">
    <property type="entry name" value="Type I PLP-dependent aspartate aminotransferase-like (Major domain)"/>
    <property type="match status" value="1"/>
</dbReference>
<dbReference type="CDD" id="cd00609">
    <property type="entry name" value="AAT_like"/>
    <property type="match status" value="1"/>
</dbReference>
<organism evidence="3 4">
    <name type="scientific">Luteimicrobium album</name>
    <dbReference type="NCBI Taxonomy" id="1054550"/>
    <lineage>
        <taxon>Bacteria</taxon>
        <taxon>Bacillati</taxon>
        <taxon>Actinomycetota</taxon>
        <taxon>Actinomycetes</taxon>
        <taxon>Micrococcales</taxon>
        <taxon>Luteimicrobium</taxon>
    </lineage>
</organism>
<accession>A0ABQ6HZD9</accession>
<dbReference type="RefSeq" id="WP_284295144.1">
    <property type="nucleotide sequence ID" value="NZ_BSUK01000001.1"/>
</dbReference>
<feature type="domain" description="Aminotransferase class I/classII large" evidence="2">
    <location>
        <begin position="25"/>
        <end position="213"/>
    </location>
</feature>
<dbReference type="PANTHER" id="PTHR46577:SF1">
    <property type="entry name" value="HTH-TYPE TRANSCRIPTIONAL REGULATORY PROTEIN GABR"/>
    <property type="match status" value="1"/>
</dbReference>
<dbReference type="PANTHER" id="PTHR46577">
    <property type="entry name" value="HTH-TYPE TRANSCRIPTIONAL REGULATORY PROTEIN GABR"/>
    <property type="match status" value="1"/>
</dbReference>
<dbReference type="Pfam" id="PF00155">
    <property type="entry name" value="Aminotran_1_2"/>
    <property type="match status" value="1"/>
</dbReference>
<name>A0ABQ6HZD9_9MICO</name>
<dbReference type="Proteomes" id="UP001157091">
    <property type="component" value="Unassembled WGS sequence"/>
</dbReference>
<proteinExistence type="predicted"/>
<dbReference type="EMBL" id="BSUK01000001">
    <property type="protein sequence ID" value="GMA23084.1"/>
    <property type="molecule type" value="Genomic_DNA"/>
</dbReference>
<sequence>MFDELRAAHAEIELAPGVPDVAAFPRSAWLRAERRVLADLPARALAYGDPRGERALRSEVAAWLARFRGLRVDPELVVVVEGVAQALSLLARVLQAAGHGTVAVEDPGSLGARELLTSWGLATPPVGVDDRGLRVDELRPTGADVVLTTPAHQFPLGVVLDGGRRRELAAWTAGGGLVIEDDYDAEHRYDRRPVAAVAATLPGSVFYTGSVSKLLAPGRYGSGGWSSRRGGTRPSWRRSARPTSATRSSRSWFSLR</sequence>
<dbReference type="InterPro" id="IPR004839">
    <property type="entry name" value="Aminotransferase_I/II_large"/>
</dbReference>
<gene>
    <name evidence="3" type="ORF">GCM10025864_08430</name>
</gene>
<feature type="region of interest" description="Disordered" evidence="1">
    <location>
        <begin position="222"/>
        <end position="256"/>
    </location>
</feature>
<protein>
    <recommendedName>
        <fullName evidence="2">Aminotransferase class I/classII large domain-containing protein</fullName>
    </recommendedName>
</protein>